<dbReference type="AlphaFoldDB" id="A0A1Q9DXM1"/>
<dbReference type="GO" id="GO:0005524">
    <property type="term" value="F:ATP binding"/>
    <property type="evidence" value="ECO:0007669"/>
    <property type="project" value="UniProtKB-KW"/>
</dbReference>
<dbReference type="GO" id="GO:0006438">
    <property type="term" value="P:valyl-tRNA aminoacylation"/>
    <property type="evidence" value="ECO:0007669"/>
    <property type="project" value="InterPro"/>
</dbReference>
<evidence type="ECO:0000256" key="3">
    <source>
        <dbReference type="ARBA" id="ARBA00022741"/>
    </source>
</evidence>
<dbReference type="PANTHER" id="PTHR11946">
    <property type="entry name" value="VALYL-TRNA SYNTHETASES"/>
    <property type="match status" value="1"/>
</dbReference>
<dbReference type="PANTHER" id="PTHR11946:SF93">
    <property type="entry name" value="VALINE--TRNA LIGASE, CHLOROPLASTIC_MITOCHONDRIAL 2"/>
    <property type="match status" value="1"/>
</dbReference>
<proteinExistence type="predicted"/>
<organism evidence="10 11">
    <name type="scientific">Symbiodinium microadriaticum</name>
    <name type="common">Dinoflagellate</name>
    <name type="synonym">Zooxanthella microadriatica</name>
    <dbReference type="NCBI Taxonomy" id="2951"/>
    <lineage>
        <taxon>Eukaryota</taxon>
        <taxon>Sar</taxon>
        <taxon>Alveolata</taxon>
        <taxon>Dinophyceae</taxon>
        <taxon>Suessiales</taxon>
        <taxon>Symbiodiniaceae</taxon>
        <taxon>Symbiodinium</taxon>
    </lineage>
</organism>
<dbReference type="InterPro" id="IPR009080">
    <property type="entry name" value="tRNAsynth_Ia_anticodon-bd"/>
</dbReference>
<evidence type="ECO:0000259" key="9">
    <source>
        <dbReference type="PROSITE" id="PS51352"/>
    </source>
</evidence>
<dbReference type="SUPFAM" id="SSF52374">
    <property type="entry name" value="Nucleotidylyl transferase"/>
    <property type="match status" value="1"/>
</dbReference>
<dbReference type="Gene3D" id="3.40.30.10">
    <property type="entry name" value="Glutaredoxin"/>
    <property type="match status" value="2"/>
</dbReference>
<keyword evidence="4" id="KW-0067">ATP-binding</keyword>
<dbReference type="InterPro" id="IPR013766">
    <property type="entry name" value="Thioredoxin_domain"/>
</dbReference>
<protein>
    <recommendedName>
        <fullName evidence="1">valine--tRNA ligase</fullName>
        <ecNumber evidence="1">6.1.1.9</ecNumber>
    </recommendedName>
    <alternativeName>
        <fullName evidence="7">Valyl-tRNA synthetase</fullName>
    </alternativeName>
</protein>
<evidence type="ECO:0000313" key="10">
    <source>
        <dbReference type="EMBL" id="OLP99917.1"/>
    </source>
</evidence>
<dbReference type="EC" id="6.1.1.9" evidence="1"/>
<dbReference type="InterPro" id="IPR014729">
    <property type="entry name" value="Rossmann-like_a/b/a_fold"/>
</dbReference>
<dbReference type="CDD" id="cd01659">
    <property type="entry name" value="TRX_superfamily"/>
    <property type="match status" value="1"/>
</dbReference>
<dbReference type="SUPFAM" id="SSF47323">
    <property type="entry name" value="Anticodon-binding domain of a subclass of class I aminoacyl-tRNA synthetases"/>
    <property type="match status" value="1"/>
</dbReference>
<feature type="domain" description="Thioredoxin" evidence="9">
    <location>
        <begin position="87"/>
        <end position="222"/>
    </location>
</feature>
<dbReference type="InterPro" id="IPR002300">
    <property type="entry name" value="aa-tRNA-synth_Ia"/>
</dbReference>
<keyword evidence="11" id="KW-1185">Reference proteome</keyword>
<dbReference type="OrthoDB" id="445442at2759"/>
<dbReference type="Gene3D" id="3.40.50.620">
    <property type="entry name" value="HUPs"/>
    <property type="match status" value="1"/>
</dbReference>
<dbReference type="PROSITE" id="PS51352">
    <property type="entry name" value="THIOREDOXIN_2"/>
    <property type="match status" value="1"/>
</dbReference>
<evidence type="ECO:0000256" key="7">
    <source>
        <dbReference type="ARBA" id="ARBA00029936"/>
    </source>
</evidence>
<dbReference type="EMBL" id="LSRX01000345">
    <property type="protein sequence ID" value="OLP99917.1"/>
    <property type="molecule type" value="Genomic_DNA"/>
</dbReference>
<keyword evidence="3" id="KW-0547">Nucleotide-binding</keyword>
<keyword evidence="2 10" id="KW-0436">Ligase</keyword>
<evidence type="ECO:0000256" key="4">
    <source>
        <dbReference type="ARBA" id="ARBA00022840"/>
    </source>
</evidence>
<comment type="catalytic activity">
    <reaction evidence="8">
        <text>tRNA(Val) + L-valine + ATP = L-valyl-tRNA(Val) + AMP + diphosphate</text>
        <dbReference type="Rhea" id="RHEA:10704"/>
        <dbReference type="Rhea" id="RHEA-COMP:9672"/>
        <dbReference type="Rhea" id="RHEA-COMP:9708"/>
        <dbReference type="ChEBI" id="CHEBI:30616"/>
        <dbReference type="ChEBI" id="CHEBI:33019"/>
        <dbReference type="ChEBI" id="CHEBI:57762"/>
        <dbReference type="ChEBI" id="CHEBI:78442"/>
        <dbReference type="ChEBI" id="CHEBI:78537"/>
        <dbReference type="ChEBI" id="CHEBI:456215"/>
        <dbReference type="EC" id="6.1.1.9"/>
    </reaction>
</comment>
<dbReference type="InterPro" id="IPR002303">
    <property type="entry name" value="Valyl-tRNA_ligase"/>
</dbReference>
<dbReference type="Proteomes" id="UP000186817">
    <property type="component" value="Unassembled WGS sequence"/>
</dbReference>
<keyword evidence="5" id="KW-0648">Protein biosynthesis</keyword>
<evidence type="ECO:0000256" key="6">
    <source>
        <dbReference type="ARBA" id="ARBA00023146"/>
    </source>
</evidence>
<sequence>MARRWALVGAFACGIFLEGLRATLFAGPVSSKPRAALRRSKAAAGRAGIEEPDEEPWAQFRGFAAASAAAVLVAASLLRPPAHAMPLEVLKRMEEQKVEAASSRSLPQVRQESSQRAMTVARKLEEKRAVLFGAYWCPYCDQERQALGREVFDGRKEYVRYVECDPRGENAQPGLCQAAGVTSFPTWAVAVEPNTPEGLPFELYPGFKGLNGLERMVGLAPPAEEVAEAVAPPVRTNSDAEAITVARRLQEGGAVFYGTYWCPACDAQRQVFGQQAWAKVPYVECDERAAQSDPIRCFRAGVDAIPFWTFADGTTHAGVLTVSDLQAKLQGSTASPAPGASRGAPVQLPMPNSDCKDCKIGNRPDEKPSDVVAGCASPDRQRACDRVEKMSRAMAQLTAALAAARKEFGEDVELRQDDDVLDTWFSSGLWPFATVGWPDESSADYSKFYPATMMETGYDILFFWVARMVMMGLTLTDKAPFKEIYLHGLVRDEKGQKMSKTKGNVVDPLDAIADYGTDALRYALLTSSVPGMDVPVSKGGLENAKAFANKIWNVGRFIITEHEKNAETIATNFESGMQFSEEEIASMPWLERALLSKCHGLCESVTAALTANRFAPPTKEIKEFLQEDVASWYLYFR</sequence>
<dbReference type="InterPro" id="IPR036249">
    <property type="entry name" value="Thioredoxin-like_sf"/>
</dbReference>
<dbReference type="PRINTS" id="PR00986">
    <property type="entry name" value="TRNASYNTHVAL"/>
</dbReference>
<dbReference type="SUPFAM" id="SSF52833">
    <property type="entry name" value="Thioredoxin-like"/>
    <property type="match status" value="2"/>
</dbReference>
<dbReference type="Gene3D" id="1.10.730.10">
    <property type="entry name" value="Isoleucyl-tRNA Synthetase, Domain 1"/>
    <property type="match status" value="1"/>
</dbReference>
<name>A0A1Q9DXM1_SYMMI</name>
<keyword evidence="6" id="KW-0030">Aminoacyl-tRNA synthetase</keyword>
<comment type="caution">
    <text evidence="10">The sequence shown here is derived from an EMBL/GenBank/DDBJ whole genome shotgun (WGS) entry which is preliminary data.</text>
</comment>
<accession>A0A1Q9DXM1</accession>
<evidence type="ECO:0000256" key="1">
    <source>
        <dbReference type="ARBA" id="ARBA00013169"/>
    </source>
</evidence>
<gene>
    <name evidence="10" type="primary">valS</name>
    <name evidence="10" type="ORF">AK812_SmicGene17479</name>
</gene>
<dbReference type="GO" id="GO:0005829">
    <property type="term" value="C:cytosol"/>
    <property type="evidence" value="ECO:0007669"/>
    <property type="project" value="TreeGrafter"/>
</dbReference>
<evidence type="ECO:0000313" key="11">
    <source>
        <dbReference type="Proteomes" id="UP000186817"/>
    </source>
</evidence>
<dbReference type="Pfam" id="PF00133">
    <property type="entry name" value="tRNA-synt_1"/>
    <property type="match status" value="1"/>
</dbReference>
<dbReference type="GO" id="GO:0004832">
    <property type="term" value="F:valine-tRNA ligase activity"/>
    <property type="evidence" value="ECO:0007669"/>
    <property type="project" value="UniProtKB-EC"/>
</dbReference>
<evidence type="ECO:0000256" key="5">
    <source>
        <dbReference type="ARBA" id="ARBA00022917"/>
    </source>
</evidence>
<reference evidence="10 11" key="1">
    <citation type="submission" date="2016-02" db="EMBL/GenBank/DDBJ databases">
        <title>Genome analysis of coral dinoflagellate symbionts highlights evolutionary adaptations to a symbiotic lifestyle.</title>
        <authorList>
            <person name="Aranda M."/>
            <person name="Li Y."/>
            <person name="Liew Y.J."/>
            <person name="Baumgarten S."/>
            <person name="Simakov O."/>
            <person name="Wilson M."/>
            <person name="Piel J."/>
            <person name="Ashoor H."/>
            <person name="Bougouffa S."/>
            <person name="Bajic V.B."/>
            <person name="Ryu T."/>
            <person name="Ravasi T."/>
            <person name="Bayer T."/>
            <person name="Micklem G."/>
            <person name="Kim H."/>
            <person name="Bhak J."/>
            <person name="Lajeunesse T.C."/>
            <person name="Voolstra C.R."/>
        </authorList>
    </citation>
    <scope>NUCLEOTIDE SEQUENCE [LARGE SCALE GENOMIC DNA]</scope>
    <source>
        <strain evidence="10 11">CCMP2467</strain>
    </source>
</reference>
<evidence type="ECO:0000256" key="2">
    <source>
        <dbReference type="ARBA" id="ARBA00022598"/>
    </source>
</evidence>
<evidence type="ECO:0000256" key="8">
    <source>
        <dbReference type="ARBA" id="ARBA00047552"/>
    </source>
</evidence>